<proteinExistence type="predicted"/>
<dbReference type="InterPro" id="IPR037523">
    <property type="entry name" value="VOC_core"/>
</dbReference>
<dbReference type="CDD" id="cd07247">
    <property type="entry name" value="SgaA_N_like"/>
    <property type="match status" value="2"/>
</dbReference>
<feature type="domain" description="VOC" evidence="1">
    <location>
        <begin position="6"/>
        <end position="117"/>
    </location>
</feature>
<dbReference type="Pfam" id="PF00903">
    <property type="entry name" value="Glyoxalase"/>
    <property type="match status" value="1"/>
</dbReference>
<dbReference type="PROSITE" id="PS51819">
    <property type="entry name" value="VOC"/>
    <property type="match status" value="2"/>
</dbReference>
<dbReference type="Gene3D" id="3.10.180.10">
    <property type="entry name" value="2,3-Dihydroxybiphenyl 1,2-Dioxygenase, domain 1"/>
    <property type="match status" value="2"/>
</dbReference>
<protein>
    <submittedName>
        <fullName evidence="2">27 kDa antigen Cfp30B</fullName>
    </submittedName>
</protein>
<dbReference type="InterPro" id="IPR041581">
    <property type="entry name" value="Glyoxalase_6"/>
</dbReference>
<dbReference type="InterPro" id="IPR052164">
    <property type="entry name" value="Anthracycline_SecMetBiosynth"/>
</dbReference>
<dbReference type="SUPFAM" id="SSF54593">
    <property type="entry name" value="Glyoxalase/Bleomycin resistance protein/Dihydroxybiphenyl dioxygenase"/>
    <property type="match status" value="2"/>
</dbReference>
<gene>
    <name evidence="2" type="ORF">Poly30_44170</name>
</gene>
<dbReference type="EMBL" id="CP036434">
    <property type="protein sequence ID" value="QDV08862.1"/>
    <property type="molecule type" value="Genomic_DNA"/>
</dbReference>
<evidence type="ECO:0000259" key="1">
    <source>
        <dbReference type="PROSITE" id="PS51819"/>
    </source>
</evidence>
<dbReference type="OrthoDB" id="9804235at2"/>
<dbReference type="Pfam" id="PF18029">
    <property type="entry name" value="Glyoxalase_6"/>
    <property type="match status" value="1"/>
</dbReference>
<keyword evidence="3" id="KW-1185">Reference proteome</keyword>
<dbReference type="AlphaFoldDB" id="A0A518EXP7"/>
<dbReference type="Proteomes" id="UP000320390">
    <property type="component" value="Chromosome"/>
</dbReference>
<dbReference type="InterPro" id="IPR029068">
    <property type="entry name" value="Glyas_Bleomycin-R_OHBP_Dase"/>
</dbReference>
<dbReference type="PANTHER" id="PTHR33993:SF14">
    <property type="entry name" value="GB|AAF24581.1"/>
    <property type="match status" value="1"/>
</dbReference>
<dbReference type="InterPro" id="IPR004360">
    <property type="entry name" value="Glyas_Fos-R_dOase_dom"/>
</dbReference>
<accession>A0A518EXP7</accession>
<name>A0A518EXP7_9BACT</name>
<reference evidence="2 3" key="1">
    <citation type="submission" date="2019-02" db="EMBL/GenBank/DDBJ databases">
        <title>Deep-cultivation of Planctomycetes and their phenomic and genomic characterization uncovers novel biology.</title>
        <authorList>
            <person name="Wiegand S."/>
            <person name="Jogler M."/>
            <person name="Boedeker C."/>
            <person name="Pinto D."/>
            <person name="Vollmers J."/>
            <person name="Rivas-Marin E."/>
            <person name="Kohn T."/>
            <person name="Peeters S.H."/>
            <person name="Heuer A."/>
            <person name="Rast P."/>
            <person name="Oberbeckmann S."/>
            <person name="Bunk B."/>
            <person name="Jeske O."/>
            <person name="Meyerdierks A."/>
            <person name="Storesund J.E."/>
            <person name="Kallscheuer N."/>
            <person name="Luecker S."/>
            <person name="Lage O.M."/>
            <person name="Pohl T."/>
            <person name="Merkel B.J."/>
            <person name="Hornburger P."/>
            <person name="Mueller R.-W."/>
            <person name="Bruemmer F."/>
            <person name="Labrenz M."/>
            <person name="Spormann A.M."/>
            <person name="Op den Camp H."/>
            <person name="Overmann J."/>
            <person name="Amann R."/>
            <person name="Jetten M.S.M."/>
            <person name="Mascher T."/>
            <person name="Medema M.H."/>
            <person name="Devos D.P."/>
            <person name="Kaster A.-K."/>
            <person name="Ovreas L."/>
            <person name="Rohde M."/>
            <person name="Galperin M.Y."/>
            <person name="Jogler C."/>
        </authorList>
    </citation>
    <scope>NUCLEOTIDE SEQUENCE [LARGE SCALE GENOMIC DNA]</scope>
    <source>
        <strain evidence="2 3">Poly30</strain>
    </source>
</reference>
<evidence type="ECO:0000313" key="2">
    <source>
        <dbReference type="EMBL" id="QDV08862.1"/>
    </source>
</evidence>
<dbReference type="PANTHER" id="PTHR33993">
    <property type="entry name" value="GLYOXALASE-RELATED"/>
    <property type="match status" value="1"/>
</dbReference>
<sequence length="251" mass="27015">MTMDYHIIWHQLQCTDLEPAIAFYEQLFGWTTRPEERTTYVHFYDGNDAIAGVMPQHGGGGPAQWGAHVGTSDIDAYCARAKAAGGKPLMPIMDIPHTGRLCPIADPGGAVLTAFQPSDLERKHWSTEQEVGHFCWFQLLCQDPAKSVAFYRDVVGWSAMALPMGDSIQHLFMAPGTGPEAAVGGAMQLPVPDAPDHFLPYVLVEDAGASVARAVELGGTMLCDSTPVPGYGRFAVLTDPEGAALAVFQPE</sequence>
<evidence type="ECO:0000313" key="3">
    <source>
        <dbReference type="Proteomes" id="UP000320390"/>
    </source>
</evidence>
<feature type="domain" description="VOC" evidence="1">
    <location>
        <begin position="133"/>
        <end position="250"/>
    </location>
</feature>
<organism evidence="2 3">
    <name type="scientific">Saltatorellus ferox</name>
    <dbReference type="NCBI Taxonomy" id="2528018"/>
    <lineage>
        <taxon>Bacteria</taxon>
        <taxon>Pseudomonadati</taxon>
        <taxon>Planctomycetota</taxon>
        <taxon>Planctomycetia</taxon>
        <taxon>Planctomycetia incertae sedis</taxon>
        <taxon>Saltatorellus</taxon>
    </lineage>
</organism>